<dbReference type="Proteomes" id="UP001320122">
    <property type="component" value="Unassembled WGS sequence"/>
</dbReference>
<sequence>MAIENPAEAAIAANAAIASPGAIATPASVTAVAPVTPGAACAPCDFTLIVQGQPVTVDPLTEIGRGAAITACIAIAAPRAIAASTAVSAPATIAAPATITAVAIIQVYPGTGRVMPAIPPIAAMLPDLAVTARATRPAIGAVTPGAARTADDRIIIRQA</sequence>
<dbReference type="RefSeq" id="WP_267957825.1">
    <property type="nucleotide sequence ID" value="NZ_JABFTT010000020.1"/>
</dbReference>
<reference evidence="1 2" key="1">
    <citation type="journal article" date="2021" name="Front. Microbiol.">
        <title>Aerobic Denitrification and Heterotrophic Sulfur Oxidation in the Genus Halomonas Revealed by Six Novel Species Characterizations and Genome-Based Analysis.</title>
        <authorList>
            <person name="Wang L."/>
            <person name="Shao Z."/>
        </authorList>
    </citation>
    <scope>NUCLEOTIDE SEQUENCE [LARGE SCALE GENOMIC DNA]</scope>
    <source>
        <strain evidence="1 2">MCCC 1A11036</strain>
    </source>
</reference>
<evidence type="ECO:0000313" key="2">
    <source>
        <dbReference type="Proteomes" id="UP001320122"/>
    </source>
</evidence>
<dbReference type="EMBL" id="JABFTT010000020">
    <property type="protein sequence ID" value="MCE8022375.1"/>
    <property type="molecule type" value="Genomic_DNA"/>
</dbReference>
<evidence type="ECO:0000313" key="1">
    <source>
        <dbReference type="EMBL" id="MCE8022375.1"/>
    </source>
</evidence>
<proteinExistence type="predicted"/>
<comment type="caution">
    <text evidence="1">The sequence shown here is derived from an EMBL/GenBank/DDBJ whole genome shotgun (WGS) entry which is preliminary data.</text>
</comment>
<protein>
    <submittedName>
        <fullName evidence="1">Uncharacterized protein</fullName>
    </submittedName>
</protein>
<organism evidence="1 2">
    <name type="scientific">Billgrantia zhangzhouensis</name>
    <dbReference type="NCBI Taxonomy" id="2733481"/>
    <lineage>
        <taxon>Bacteria</taxon>
        <taxon>Pseudomonadati</taxon>
        <taxon>Pseudomonadota</taxon>
        <taxon>Gammaproteobacteria</taxon>
        <taxon>Oceanospirillales</taxon>
        <taxon>Halomonadaceae</taxon>
        <taxon>Billgrantia</taxon>
    </lineage>
</organism>
<gene>
    <name evidence="1" type="ORF">HOP51_20020</name>
</gene>
<accession>A0ABS9AL88</accession>
<name>A0ABS9AL88_9GAMM</name>
<keyword evidence="2" id="KW-1185">Reference proteome</keyword>